<sequence>MQHFMRGHENADDPEEKKKLFLHDRHLKSPGTFYSRGQQITRGESSWGSR</sequence>
<dbReference type="Proteomes" id="UP000283383">
    <property type="component" value="Unassembled WGS sequence"/>
</dbReference>
<evidence type="ECO:0000256" key="1">
    <source>
        <dbReference type="SAM" id="MobiDB-lite"/>
    </source>
</evidence>
<feature type="compositionally biased region" description="Polar residues" evidence="1">
    <location>
        <begin position="35"/>
        <end position="50"/>
    </location>
</feature>
<dbReference type="AlphaFoldDB" id="A0A420GLN2"/>
<reference evidence="2 3" key="1">
    <citation type="journal article" date="2018" name="BMC Genomics">
        <title>Comparative genome analyses reveal sequence features reflecting distinct modes of host-adaptation between dicot and monocot powdery mildew.</title>
        <authorList>
            <person name="Wu Y."/>
            <person name="Ma X."/>
            <person name="Pan Z."/>
            <person name="Kale S.D."/>
            <person name="Song Y."/>
            <person name="King H."/>
            <person name="Zhang Q."/>
            <person name="Presley C."/>
            <person name="Deng X."/>
            <person name="Wei C.I."/>
            <person name="Xiao S."/>
        </authorList>
    </citation>
    <scope>NUCLEOTIDE SEQUENCE [LARGE SCALE GENOMIC DNA]</scope>
    <source>
        <strain evidence="2">UMSG3</strain>
    </source>
</reference>
<accession>A0A420GLN2</accession>
<keyword evidence="3" id="KW-1185">Reference proteome</keyword>
<gene>
    <name evidence="2" type="ORF">GcM3_224045</name>
</gene>
<name>A0A420GLN2_9PEZI</name>
<evidence type="ECO:0000313" key="2">
    <source>
        <dbReference type="EMBL" id="RKF46092.1"/>
    </source>
</evidence>
<evidence type="ECO:0000313" key="3">
    <source>
        <dbReference type="Proteomes" id="UP000283383"/>
    </source>
</evidence>
<proteinExistence type="predicted"/>
<feature type="region of interest" description="Disordered" evidence="1">
    <location>
        <begin position="28"/>
        <end position="50"/>
    </location>
</feature>
<comment type="caution">
    <text evidence="2">The sequence shown here is derived from an EMBL/GenBank/DDBJ whole genome shotgun (WGS) entry which is preliminary data.</text>
</comment>
<protein>
    <submittedName>
        <fullName evidence="2">Uncharacterized protein</fullName>
    </submittedName>
</protein>
<organism evidence="2 3">
    <name type="scientific">Golovinomyces cichoracearum</name>
    <dbReference type="NCBI Taxonomy" id="62708"/>
    <lineage>
        <taxon>Eukaryota</taxon>
        <taxon>Fungi</taxon>
        <taxon>Dikarya</taxon>
        <taxon>Ascomycota</taxon>
        <taxon>Pezizomycotina</taxon>
        <taxon>Leotiomycetes</taxon>
        <taxon>Erysiphales</taxon>
        <taxon>Erysiphaceae</taxon>
        <taxon>Golovinomyces</taxon>
    </lineage>
</organism>
<dbReference type="EMBL" id="MCBQ01022464">
    <property type="protein sequence ID" value="RKF46092.1"/>
    <property type="molecule type" value="Genomic_DNA"/>
</dbReference>